<evidence type="ECO:0000256" key="11">
    <source>
        <dbReference type="PROSITE-ProRule" id="PRU00302"/>
    </source>
</evidence>
<feature type="domain" description="ShKT" evidence="18">
    <location>
        <begin position="334"/>
        <end position="370"/>
    </location>
</feature>
<dbReference type="SUPFAM" id="SSF57535">
    <property type="entry name" value="Complement control module/SCR domain"/>
    <property type="match status" value="2"/>
</dbReference>
<feature type="domain" description="EGF-like" evidence="15">
    <location>
        <begin position="1644"/>
        <end position="1681"/>
    </location>
</feature>
<dbReference type="PROSITE" id="PS51864">
    <property type="entry name" value="ASTACIN"/>
    <property type="match status" value="1"/>
</dbReference>
<keyword evidence="21" id="KW-1185">Reference proteome</keyword>
<dbReference type="InterPro" id="IPR052235">
    <property type="entry name" value="Nephronectin_domain"/>
</dbReference>
<evidence type="ECO:0000256" key="14">
    <source>
        <dbReference type="SAM" id="SignalP"/>
    </source>
</evidence>
<keyword evidence="7" id="KW-0378">Hydrolase</keyword>
<evidence type="ECO:0000259" key="18">
    <source>
        <dbReference type="PROSITE" id="PS51670"/>
    </source>
</evidence>
<accession>A0A2A2K974</accession>
<dbReference type="PANTHER" id="PTHR24050:SF28">
    <property type="entry name" value="UROMODULIN-LIKE"/>
    <property type="match status" value="1"/>
</dbReference>
<feature type="domain" description="EGF-like" evidence="15">
    <location>
        <begin position="1502"/>
        <end position="1540"/>
    </location>
</feature>
<feature type="disulfide bond" evidence="10">
    <location>
        <begin position="1671"/>
        <end position="1680"/>
    </location>
</feature>
<evidence type="ECO:0000256" key="2">
    <source>
        <dbReference type="ARBA" id="ARBA00022536"/>
    </source>
</evidence>
<evidence type="ECO:0000259" key="16">
    <source>
        <dbReference type="PROSITE" id="PS50825"/>
    </source>
</evidence>
<feature type="signal peptide" evidence="14">
    <location>
        <begin position="1"/>
        <end position="22"/>
    </location>
</feature>
<feature type="compositionally biased region" description="Low complexity" evidence="12">
    <location>
        <begin position="2592"/>
        <end position="2608"/>
    </location>
</feature>
<evidence type="ECO:0000256" key="9">
    <source>
        <dbReference type="ARBA" id="ARBA00023180"/>
    </source>
</evidence>
<name>A0A2A2K974_9BILA</name>
<reference evidence="20 21" key="1">
    <citation type="journal article" date="2017" name="Curr. Biol.">
        <title>Genome architecture and evolution of a unichromosomal asexual nematode.</title>
        <authorList>
            <person name="Fradin H."/>
            <person name="Zegar C."/>
            <person name="Gutwein M."/>
            <person name="Lucas J."/>
            <person name="Kovtun M."/>
            <person name="Corcoran D."/>
            <person name="Baugh L.R."/>
            <person name="Kiontke K."/>
            <person name="Gunsalus K."/>
            <person name="Fitch D.H."/>
            <person name="Piano F."/>
        </authorList>
    </citation>
    <scope>NUCLEOTIDE SEQUENCE [LARGE SCALE GENOMIC DNA]</scope>
    <source>
        <strain evidence="20">PF1309</strain>
    </source>
</reference>
<keyword evidence="13" id="KW-0472">Membrane</keyword>
<feature type="domain" description="Sushi" evidence="17">
    <location>
        <begin position="945"/>
        <end position="1002"/>
    </location>
</feature>
<organism evidence="20 21">
    <name type="scientific">Diploscapter pachys</name>
    <dbReference type="NCBI Taxonomy" id="2018661"/>
    <lineage>
        <taxon>Eukaryota</taxon>
        <taxon>Metazoa</taxon>
        <taxon>Ecdysozoa</taxon>
        <taxon>Nematoda</taxon>
        <taxon>Chromadorea</taxon>
        <taxon>Rhabditida</taxon>
        <taxon>Rhabditina</taxon>
        <taxon>Rhabditomorpha</taxon>
        <taxon>Rhabditoidea</taxon>
        <taxon>Rhabditidae</taxon>
        <taxon>Diploscapter</taxon>
    </lineage>
</organism>
<dbReference type="OrthoDB" id="291007at2759"/>
<dbReference type="PROSITE" id="PS50825">
    <property type="entry name" value="HYR"/>
    <property type="match status" value="1"/>
</dbReference>
<feature type="region of interest" description="Disordered" evidence="12">
    <location>
        <begin position="2741"/>
        <end position="2763"/>
    </location>
</feature>
<gene>
    <name evidence="20" type="ORF">WR25_18947</name>
</gene>
<feature type="compositionally biased region" description="Polar residues" evidence="12">
    <location>
        <begin position="2779"/>
        <end position="2791"/>
    </location>
</feature>
<evidence type="ECO:0008006" key="22">
    <source>
        <dbReference type="Google" id="ProtNLM"/>
    </source>
</evidence>
<dbReference type="InterPro" id="IPR035976">
    <property type="entry name" value="Sushi/SCR/CCP_sf"/>
</dbReference>
<keyword evidence="2 10" id="KW-0245">EGF-like domain</keyword>
<dbReference type="InterPro" id="IPR001881">
    <property type="entry name" value="EGF-like_Ca-bd_dom"/>
</dbReference>
<dbReference type="SMART" id="SM00179">
    <property type="entry name" value="EGF_CA"/>
    <property type="match status" value="2"/>
</dbReference>
<keyword evidence="3" id="KW-0479">Metal-binding</keyword>
<dbReference type="SMART" id="SM00254">
    <property type="entry name" value="ShKT"/>
    <property type="match status" value="2"/>
</dbReference>
<dbReference type="GO" id="GO:0045597">
    <property type="term" value="P:positive regulation of cell differentiation"/>
    <property type="evidence" value="ECO:0007669"/>
    <property type="project" value="UniProtKB-ARBA"/>
</dbReference>
<dbReference type="PROSITE" id="PS50923">
    <property type="entry name" value="SUSHI"/>
    <property type="match status" value="2"/>
</dbReference>
<feature type="region of interest" description="Disordered" evidence="12">
    <location>
        <begin position="2592"/>
        <end position="2644"/>
    </location>
</feature>
<dbReference type="Pfam" id="PF02494">
    <property type="entry name" value="HYR"/>
    <property type="match status" value="1"/>
</dbReference>
<feature type="domain" description="EGF-like" evidence="15">
    <location>
        <begin position="1579"/>
        <end position="1612"/>
    </location>
</feature>
<dbReference type="Pfam" id="PF01400">
    <property type="entry name" value="Astacin"/>
    <property type="match status" value="2"/>
</dbReference>
<dbReference type="InterPro" id="IPR034035">
    <property type="entry name" value="Astacin-like_dom"/>
</dbReference>
<evidence type="ECO:0000313" key="20">
    <source>
        <dbReference type="EMBL" id="PAV70452.1"/>
    </source>
</evidence>
<keyword evidence="6" id="KW-0862">Zinc</keyword>
<evidence type="ECO:0000259" key="15">
    <source>
        <dbReference type="PROSITE" id="PS50026"/>
    </source>
</evidence>
<dbReference type="SUPFAM" id="SSF49899">
    <property type="entry name" value="Concanavalin A-like lectins/glucanases"/>
    <property type="match status" value="1"/>
</dbReference>
<evidence type="ECO:0000256" key="1">
    <source>
        <dbReference type="ARBA" id="ARBA00002657"/>
    </source>
</evidence>
<feature type="domain" description="EGF-like" evidence="15">
    <location>
        <begin position="1268"/>
        <end position="1310"/>
    </location>
</feature>
<feature type="region of interest" description="Disordered" evidence="12">
    <location>
        <begin position="2672"/>
        <end position="2694"/>
    </location>
</feature>
<feature type="compositionally biased region" description="Low complexity" evidence="12">
    <location>
        <begin position="273"/>
        <end position="283"/>
    </location>
</feature>
<feature type="compositionally biased region" description="Low complexity" evidence="12">
    <location>
        <begin position="290"/>
        <end position="309"/>
    </location>
</feature>
<dbReference type="PANTHER" id="PTHR24050">
    <property type="entry name" value="PA14 DOMAIN-CONTAINING PROTEIN"/>
    <property type="match status" value="1"/>
</dbReference>
<dbReference type="Proteomes" id="UP000218231">
    <property type="component" value="Unassembled WGS sequence"/>
</dbReference>
<evidence type="ECO:0000256" key="13">
    <source>
        <dbReference type="SAM" id="Phobius"/>
    </source>
</evidence>
<dbReference type="InterPro" id="IPR024079">
    <property type="entry name" value="MetalloPept_cat_dom_sf"/>
</dbReference>
<evidence type="ECO:0000256" key="5">
    <source>
        <dbReference type="ARBA" id="ARBA00022737"/>
    </source>
</evidence>
<dbReference type="CDD" id="cd00033">
    <property type="entry name" value="CCP"/>
    <property type="match status" value="1"/>
</dbReference>
<feature type="disulfide bond" evidence="10">
    <location>
        <begin position="1583"/>
        <end position="1593"/>
    </location>
</feature>
<dbReference type="SMART" id="SM01411">
    <property type="entry name" value="Ephrin_rec_like"/>
    <property type="match status" value="2"/>
</dbReference>
<feature type="domain" description="Peptidase M12A" evidence="19">
    <location>
        <begin position="108"/>
        <end position="269"/>
    </location>
</feature>
<keyword evidence="7" id="KW-0482">Metalloprotease</keyword>
<dbReference type="PROSITE" id="PS51670">
    <property type="entry name" value="SHKT"/>
    <property type="match status" value="1"/>
</dbReference>
<dbReference type="InterPro" id="IPR001506">
    <property type="entry name" value="Peptidase_M12A"/>
</dbReference>
<feature type="compositionally biased region" description="Polar residues" evidence="12">
    <location>
        <begin position="2628"/>
        <end position="2637"/>
    </location>
</feature>
<dbReference type="FunFam" id="2.10.25.10:FF:000012">
    <property type="entry name" value="Delta-like protein"/>
    <property type="match status" value="1"/>
</dbReference>
<feature type="region of interest" description="Disordered" evidence="12">
    <location>
        <begin position="273"/>
        <end position="328"/>
    </location>
</feature>
<dbReference type="InterPro" id="IPR013320">
    <property type="entry name" value="ConA-like_dom_sf"/>
</dbReference>
<dbReference type="PROSITE" id="PS01186">
    <property type="entry name" value="EGF_2"/>
    <property type="match status" value="3"/>
</dbReference>
<feature type="chain" id="PRO_5012561920" description="Metalloendopeptidase" evidence="14">
    <location>
        <begin position="23"/>
        <end position="2904"/>
    </location>
</feature>
<proteinExistence type="predicted"/>
<feature type="region of interest" description="Disordered" evidence="12">
    <location>
        <begin position="2778"/>
        <end position="2815"/>
    </location>
</feature>
<dbReference type="GO" id="GO:0004222">
    <property type="term" value="F:metalloendopeptidase activity"/>
    <property type="evidence" value="ECO:0007669"/>
    <property type="project" value="InterPro"/>
</dbReference>
<keyword evidence="5" id="KW-0677">Repeat</keyword>
<dbReference type="Gene3D" id="3.40.390.10">
    <property type="entry name" value="Collagenase (Catalytic Domain)"/>
    <property type="match status" value="2"/>
</dbReference>
<evidence type="ECO:0000256" key="10">
    <source>
        <dbReference type="PROSITE-ProRule" id="PRU00076"/>
    </source>
</evidence>
<comment type="caution">
    <text evidence="20">The sequence shown here is derived from an EMBL/GenBank/DDBJ whole genome shotgun (WGS) entry which is preliminary data.</text>
</comment>
<keyword evidence="13" id="KW-0812">Transmembrane</keyword>
<dbReference type="SMART" id="SM00235">
    <property type="entry name" value="ZnMc"/>
    <property type="match status" value="1"/>
</dbReference>
<dbReference type="PROSITE" id="PS00022">
    <property type="entry name" value="EGF_1"/>
    <property type="match status" value="4"/>
</dbReference>
<dbReference type="Gene3D" id="2.10.50.10">
    <property type="entry name" value="Tumor Necrosis Factor Receptor, subunit A, domain 2"/>
    <property type="match status" value="1"/>
</dbReference>
<evidence type="ECO:0000313" key="21">
    <source>
        <dbReference type="Proteomes" id="UP000218231"/>
    </source>
</evidence>
<feature type="disulfide bond" evidence="10">
    <location>
        <begin position="1530"/>
        <end position="1539"/>
    </location>
</feature>
<keyword evidence="11" id="KW-0768">Sushi</keyword>
<feature type="disulfide bond" evidence="10">
    <location>
        <begin position="1380"/>
        <end position="1389"/>
    </location>
</feature>
<dbReference type="EMBL" id="LIAE01009279">
    <property type="protein sequence ID" value="PAV70452.1"/>
    <property type="molecule type" value="Genomic_DNA"/>
</dbReference>
<comment type="caution">
    <text evidence="10">Lacks conserved residue(s) required for the propagation of feature annotation.</text>
</comment>
<dbReference type="Pfam" id="PF00008">
    <property type="entry name" value="EGF"/>
    <property type="match status" value="1"/>
</dbReference>
<dbReference type="InterPro" id="IPR009030">
    <property type="entry name" value="Growth_fac_rcpt_cys_sf"/>
</dbReference>
<feature type="domain" description="EGF-like" evidence="15">
    <location>
        <begin position="1353"/>
        <end position="1390"/>
    </location>
</feature>
<evidence type="ECO:0000259" key="17">
    <source>
        <dbReference type="PROSITE" id="PS50923"/>
    </source>
</evidence>
<evidence type="ECO:0000256" key="3">
    <source>
        <dbReference type="ARBA" id="ARBA00022723"/>
    </source>
</evidence>
<evidence type="ECO:0000256" key="6">
    <source>
        <dbReference type="ARBA" id="ARBA00022833"/>
    </source>
</evidence>
<dbReference type="Gene3D" id="2.10.25.10">
    <property type="entry name" value="Laminin"/>
    <property type="match status" value="3"/>
</dbReference>
<dbReference type="SUPFAM" id="SSF55486">
    <property type="entry name" value="Metalloproteases ('zincins'), catalytic domain"/>
    <property type="match status" value="1"/>
</dbReference>
<evidence type="ECO:0000256" key="8">
    <source>
        <dbReference type="ARBA" id="ARBA00023157"/>
    </source>
</evidence>
<feature type="compositionally biased region" description="Polar residues" evidence="12">
    <location>
        <begin position="2672"/>
        <end position="2684"/>
    </location>
</feature>
<dbReference type="GO" id="GO:0005509">
    <property type="term" value="F:calcium ion binding"/>
    <property type="evidence" value="ECO:0007669"/>
    <property type="project" value="InterPro"/>
</dbReference>
<feature type="compositionally biased region" description="Low complexity" evidence="12">
    <location>
        <begin position="2685"/>
        <end position="2694"/>
    </location>
</feature>
<dbReference type="InterPro" id="IPR003582">
    <property type="entry name" value="ShKT_dom"/>
</dbReference>
<dbReference type="PROSITE" id="PS50026">
    <property type="entry name" value="EGF_3"/>
    <property type="match status" value="6"/>
</dbReference>
<evidence type="ECO:0000256" key="7">
    <source>
        <dbReference type="ARBA" id="ARBA00023049"/>
    </source>
</evidence>
<keyword evidence="8 10" id="KW-1015">Disulfide bond</keyword>
<dbReference type="GO" id="GO:0008270">
    <property type="term" value="F:zinc ion binding"/>
    <property type="evidence" value="ECO:0007669"/>
    <property type="project" value="InterPro"/>
</dbReference>
<dbReference type="SMART" id="SM00032">
    <property type="entry name" value="CCP"/>
    <property type="match status" value="3"/>
</dbReference>
<feature type="domain" description="EGF-like" evidence="15">
    <location>
        <begin position="1312"/>
        <end position="1351"/>
    </location>
</feature>
<evidence type="ECO:0000259" key="19">
    <source>
        <dbReference type="PROSITE" id="PS51864"/>
    </source>
</evidence>
<evidence type="ECO:0000256" key="12">
    <source>
        <dbReference type="SAM" id="MobiDB-lite"/>
    </source>
</evidence>
<dbReference type="CDD" id="cd04280">
    <property type="entry name" value="ZnMc_astacin_like"/>
    <property type="match status" value="1"/>
</dbReference>
<keyword evidence="7" id="KW-0645">Protease</keyword>
<feature type="region of interest" description="Disordered" evidence="12">
    <location>
        <begin position="2706"/>
        <end position="2725"/>
    </location>
</feature>
<dbReference type="InterPro" id="IPR000742">
    <property type="entry name" value="EGF"/>
</dbReference>
<dbReference type="Gene3D" id="2.60.120.200">
    <property type="match status" value="1"/>
</dbReference>
<dbReference type="SUPFAM" id="SSF57196">
    <property type="entry name" value="EGF/Laminin"/>
    <property type="match status" value="2"/>
</dbReference>
<dbReference type="CDD" id="cd00054">
    <property type="entry name" value="EGF_CA"/>
    <property type="match status" value="1"/>
</dbReference>
<sequence length="2904" mass="327969">MKFDFKPNFYLFLPAILSVAEAQGQHDFFFNKNVPDEETSLTEFDYQMMDVYKDNDPITVNDINNTAMYSPNRFEGDIANYGMNSHTISSFMTDGPPQAFGIYGVQRNAVRQTYLKWTDGRIPYTISSQYSSYSRSKIAEAIEEYRKKTCIDFAPKSAADQDYIHIVPDDGCYSLVGRIGRADRDDYVTINWSNVEAGLQDQFDKYSLNLIDHLDTKYDYGSVMHYSPTAFSKNGKPTIEPKEKGAEIGQRVGFSENDLHKINKLYNCPQLSTTPEPASASTTRVKSATKKPVVVPVKPGNGAIGTNSASGGGSTTNEKSGKPPKSQLILKRKCEDRRRDCEFLARAGHCDSRFSVRFMGENCPRSCNKCDASIEEEDNGCQDSRSWCERWANSGMCTQPIFQDYMKSKFNNSFPLYSFNLPELVNLFRKLETIGANGTYWTSYEYSLKPDNNIALTLHSQFSGLFWNQKLIKPDLQTGLISGYTSVWKRNQPTNSNYTNPNMTCVAVDLTSIDNVGFYLENCNKLLRILCQTFACKDEQYRCLDNSYCINKNNIRSQTRCADGTENTWNQTCSSRQEENDLQCFESAVHRQSKGKIEDLAKCLHEIISPDGKPFILKIRELKYQREHSFEKTNLRLVEVAGRRRTFPEVRIGEDYHLTSNHVKIYNQHFEEGEKLNFRILYNTYNRTTCYPRSDGTIFYDESMEAVTCDWMIRTEHDNDYLIIMIDEFTGHAKLVLECNDQPILDIKQTYKYPTLYILPYSKCVLTLLNTNQHINVHLTVTVTKWATNKLKRLRFAKQAMKIEAVEPPFGRCDRFVRKIEIEMDRRLRPRIPDQAFRKRKDQNIIDQANFKKKYAKFGNITDQLHRRMSRNRTPLDLLYKENHRRSYTWQIENFKNHRLGTIKIDGTIHNKAKLSAGHNNFTKSTVLRLETNSGDFAGSIMFSENCPQVELKNRLVMRGDNSYGSQVKFICPQDYTIIGNTFSECLVGGNWSHHIPTGCSASEKYATCPLPVLPFGRIVEVTPSPDAPYMWNKFYNGTTLQYNCSAPYYHIPGVSNTCVNGKWISEPQCRMLNCDIETNLAYKNCITSSKVQVTMNFNKLAYSMPSGDGKVYHHETRPIRVCKMENPGNTWIPFNFKLEERVCWAYYLNNGRFNRPAHYDGELADITCDNSCELIGNNYCKNGTWLTKPYCYCYSNELEALDARGRCPEGLVEYRGTCVESNAEISDEATNKTGTDCVNGHIIIWNDGTQVCNCSENYVPFNLTFCIFKCNVSDPCENGGECHYDNQGNETCKCKKYEGISAFEGEYCEILVDLCKELNETCNNHGKCHGEVAGELTCVCENNYYGDRCQYLRSSCDMNPCFNGAMCRDLENGTYHCDCTSGYKGEHCETPYCYCLHKGRLTRRPVRTPDSTNYICTCDCSRTNFTGDHCEIFACEKCDNGKCDQRLNQCVCNPGFEGNGTYCWKDDCRPDCNGQNGTWDDNNKTCICDCPQGQYFGDHCENCSNTFWCNDHGTCTIEDGINNNISCKCDEGYIGNNCSVSCSKEQCNAGIPNDQNGTCTCICPLGFYNNSDSNCVKIEDFCNATNCHNGKCNDTAQKCDCDLGYLEPFCIEYQCEQPNEVFDGSACVCNEDDGFYGPDCSLNAVNCSDILCWNGGTCDNSSIGSKRCICSPNWTGTNCSEPVNDLCTADFVNNCKGRCILNKTTNQPYCQCDEYHDEDGSHCTIRANVTEPNSNYTYDLLFLGSVSSDPIISKTFSPGEDTLKNITICTYLLPSIYQNSENNTFDWRTKAPFMSISGIENFEMSMSIYDISECINDTHNQNISIYKLINTFHYYCIYLKNKTGEYDLYMDGDNGEQSRSCQTNKTAPYGNEWNLTLAPRNDDNNLYVGYISEFRIYQGNINKRDMPHVEDDGQVLLDWSSLAANVTRKYRGVEQRSPGVIRNANCLNGKLENFTGDVCNIPTELCIDNQPPIAVTCPFYYPMQINTPPNASEPEGVEIPEGLWNNPIFYDDSGCIKDYNQNILLGQRFGVGTSIGIYEVTDGSGNRATCTFEMTVYRSSCFDTVKKLVAINGAIEIIDIKGPNVNMTVRVNCNDTRYPTPDKPEFFVCDSTGSWLYGEETNDDKIVLYKCGFTDMAEPKQILSESIMGFNTTCENMTETLSQTIIGNIPNCTIGKNCNVTMPLSCEGQDEVNANGTYQLAYRIELISDRMINTSVVDQLTYLNYRIVPNTTYTENRIECPEKYMYPYIDDIGRNGSLTRNSNEDILEILCVTCPPGKHLFYDDQNNTKCIDCERGTFYDNSTMSCVGCPDNKTTTGPGAAGIEYCIKNCSAGSFYNSTSDCCQPCRINYYQDQWGQRSCIPCGNGMCNDSPGQKSSTSCHGNCCNNPLTQYRNSGSGECSNCPYLTFTNGTYGKHLSDCNVIKCPEPINYYSACDVSNTSLACQQPYSLNSSSELCVRCGNIGSGYQKGNTSLTPCMCTMDPSYCSEEVGKQICSPNQNCSNPDDECRFHPSPEPAKCYDKGESRSGDCRCCYRYCISKYSTTGTETGVIIAVLITLIIIVSVGVWIYRAGMTIPPGIRKTSQTIFDRLSGQSVSDKSDDSSSQGGAERTDTLTTSVPDSGPKDPNLTNPDSSEPTIDDLSRIDSISIPQSESDTPYPLNAFYADSDSNKSFRIQNNDNQVPSTSQDSSQTDRSGIISNIWNMFRSPDIGSSPPRNEIELNDISRRNRQAMRQRHEASIFMRNQDDSDISSLASSVSNQRPKEEVKKYNVMDFVMTPNASPETSPQDTPYPTVRAERPQETGNQLDVPGPSWMMPSNLRRRRWERLGIYSDDDDSMENNTDNSSLESYRARNDTLISSRDSRGTLSSARTVSSIKVIIFHAKIMFFSDYTIWLYKPTQEKVS</sequence>
<keyword evidence="9" id="KW-0325">Glycoprotein</keyword>
<feature type="transmembrane region" description="Helical" evidence="13">
    <location>
        <begin position="2550"/>
        <end position="2570"/>
    </location>
</feature>
<dbReference type="GO" id="GO:0006508">
    <property type="term" value="P:proteolysis"/>
    <property type="evidence" value="ECO:0007669"/>
    <property type="project" value="InterPro"/>
</dbReference>
<evidence type="ECO:0000256" key="4">
    <source>
        <dbReference type="ARBA" id="ARBA00022729"/>
    </source>
</evidence>
<feature type="disulfide bond" evidence="10">
    <location>
        <begin position="1341"/>
        <end position="1350"/>
    </location>
</feature>
<dbReference type="SMART" id="SM00181">
    <property type="entry name" value="EGF"/>
    <property type="match status" value="10"/>
</dbReference>
<feature type="domain" description="Sushi" evidence="17">
    <location>
        <begin position="1007"/>
        <end position="1072"/>
    </location>
</feature>
<dbReference type="InterPro" id="IPR006026">
    <property type="entry name" value="Peptidase_Metallo"/>
</dbReference>
<keyword evidence="13" id="KW-1133">Transmembrane helix</keyword>
<dbReference type="STRING" id="2018661.A0A2A2K974"/>
<keyword evidence="4 14" id="KW-0732">Signal</keyword>
<feature type="disulfide bond" evidence="10">
    <location>
        <begin position="1602"/>
        <end position="1611"/>
    </location>
</feature>
<feature type="domain" description="HYR" evidence="16">
    <location>
        <begin position="1968"/>
        <end position="2059"/>
    </location>
</feature>
<comment type="function">
    <text evidence="1">Metalloprotease.</text>
</comment>
<protein>
    <recommendedName>
        <fullName evidence="22">Metalloendopeptidase</fullName>
    </recommendedName>
</protein>
<dbReference type="SUPFAM" id="SSF57184">
    <property type="entry name" value="Growth factor receptor domain"/>
    <property type="match status" value="1"/>
</dbReference>
<dbReference type="InterPro" id="IPR003410">
    <property type="entry name" value="HYR_dom"/>
</dbReference>
<dbReference type="InterPro" id="IPR000436">
    <property type="entry name" value="Sushi_SCR_CCP_dom"/>
</dbReference>